<dbReference type="EMBL" id="BPLR01010062">
    <property type="protein sequence ID" value="GIY36548.1"/>
    <property type="molecule type" value="Genomic_DNA"/>
</dbReference>
<evidence type="ECO:0000313" key="1">
    <source>
        <dbReference type="EMBL" id="GIY36548.1"/>
    </source>
</evidence>
<gene>
    <name evidence="1" type="ORF">CEXT_110431</name>
</gene>
<name>A0AAV4SQ58_CAEEX</name>
<reference evidence="1 2" key="1">
    <citation type="submission" date="2021-06" db="EMBL/GenBank/DDBJ databases">
        <title>Caerostris extrusa draft genome.</title>
        <authorList>
            <person name="Kono N."/>
            <person name="Arakawa K."/>
        </authorList>
    </citation>
    <scope>NUCLEOTIDE SEQUENCE [LARGE SCALE GENOMIC DNA]</scope>
</reference>
<dbReference type="Proteomes" id="UP001054945">
    <property type="component" value="Unassembled WGS sequence"/>
</dbReference>
<comment type="caution">
    <text evidence="1">The sequence shown here is derived from an EMBL/GenBank/DDBJ whole genome shotgun (WGS) entry which is preliminary data.</text>
</comment>
<sequence>MDDTGVQKCTIYSEYEASIGKKRAGQVRNAKNKNELLLVCVHVSYPGLILSVYNVAELAKIAFEGEATIENDAVEGFQVTVIYPFDCNKFTEAYFAPFEVID</sequence>
<accession>A0AAV4SQ58</accession>
<organism evidence="1 2">
    <name type="scientific">Caerostris extrusa</name>
    <name type="common">Bark spider</name>
    <name type="synonym">Caerostris bankana</name>
    <dbReference type="NCBI Taxonomy" id="172846"/>
    <lineage>
        <taxon>Eukaryota</taxon>
        <taxon>Metazoa</taxon>
        <taxon>Ecdysozoa</taxon>
        <taxon>Arthropoda</taxon>
        <taxon>Chelicerata</taxon>
        <taxon>Arachnida</taxon>
        <taxon>Araneae</taxon>
        <taxon>Araneomorphae</taxon>
        <taxon>Entelegynae</taxon>
        <taxon>Araneoidea</taxon>
        <taxon>Araneidae</taxon>
        <taxon>Caerostris</taxon>
    </lineage>
</organism>
<dbReference type="AlphaFoldDB" id="A0AAV4SQ58"/>
<proteinExistence type="predicted"/>
<evidence type="ECO:0000313" key="2">
    <source>
        <dbReference type="Proteomes" id="UP001054945"/>
    </source>
</evidence>
<keyword evidence="2" id="KW-1185">Reference proteome</keyword>
<protein>
    <submittedName>
        <fullName evidence="1">Uncharacterized protein</fullName>
    </submittedName>
</protein>